<name>A0A5P8VSW4_9NOSO</name>
<sequence length="39" mass="4188">MISSPFPYKAREGWGIKSVCEVRRCEGAIASLSCLIAAS</sequence>
<reference evidence="1 2" key="1">
    <citation type="submission" date="2019-10" db="EMBL/GenBank/DDBJ databases">
        <title>Genomic and transcriptomic insights into the perfect genentic adaptation of a filamentous nitrogen-fixing cyanobacterium to rice fields.</title>
        <authorList>
            <person name="Chen Z."/>
        </authorList>
    </citation>
    <scope>NUCLEOTIDE SEQUENCE [LARGE SCALE GENOMIC DNA]</scope>
    <source>
        <strain evidence="1">CCNUC1</strain>
    </source>
</reference>
<organism evidence="1 2">
    <name type="scientific">Nostoc sphaeroides CCNUC1</name>
    <dbReference type="NCBI Taxonomy" id="2653204"/>
    <lineage>
        <taxon>Bacteria</taxon>
        <taxon>Bacillati</taxon>
        <taxon>Cyanobacteriota</taxon>
        <taxon>Cyanophyceae</taxon>
        <taxon>Nostocales</taxon>
        <taxon>Nostocaceae</taxon>
        <taxon>Nostoc</taxon>
    </lineage>
</organism>
<dbReference type="KEGG" id="nsh:GXM_00472"/>
<evidence type="ECO:0000313" key="2">
    <source>
        <dbReference type="Proteomes" id="UP000326678"/>
    </source>
</evidence>
<protein>
    <submittedName>
        <fullName evidence="1">Uncharacterized protein</fullName>
    </submittedName>
</protein>
<gene>
    <name evidence="1" type="ORF">GXM_00472</name>
</gene>
<keyword evidence="2" id="KW-1185">Reference proteome</keyword>
<dbReference type="AlphaFoldDB" id="A0A5P8VSW4"/>
<dbReference type="EMBL" id="CP045226">
    <property type="protein sequence ID" value="QFS42999.1"/>
    <property type="molecule type" value="Genomic_DNA"/>
</dbReference>
<dbReference type="Proteomes" id="UP000326678">
    <property type="component" value="Chromosome Gxm1"/>
</dbReference>
<proteinExistence type="predicted"/>
<evidence type="ECO:0000313" key="1">
    <source>
        <dbReference type="EMBL" id="QFS42999.1"/>
    </source>
</evidence>
<accession>A0A5P8VSW4</accession>